<keyword evidence="1" id="KW-0732">Signal</keyword>
<sequence>MNKIFSVSLLLGLTLSFSSCVNEEDDIFDQSAAQRLNAASELYSGRLMASPNGWAMQLYPTKENETPFGNGYLLLMNFNKDHSVRVGMNNLLSNNVYREDVSSWDVITDNGPVLSFSSYNDCLHAFSDPEDLPFTTDRSEDETGTGIGGDYEFVIVDAPEDASYMMLKGKKRGTYNLLTPLQDNVDFQAYLQDVNDFQNKMFNPQSPSFDLLHVGDSVYRFEDASAGLPSIYPVDGDKVSQGGFAPFLITKRADDYYIRFRDELKFNNMTLQEFRFDSENDIFRGTDNPECYIEGDDPLRFFNDIISVQGKNWQWNENSVMSDEYSVMIKALANAFRAKNNTLQTIDFRYLGSQLYLRVTYRGRVTSFVDYKFAAVKEADGMVFEFQGSDKPAGDNMLNTLPELRTVVDNLAQKFAVAANETKFNLSTVKLISVANPELWFVVTLK</sequence>
<dbReference type="Pfam" id="PF14135">
    <property type="entry name" value="DUF4302"/>
    <property type="match status" value="1"/>
</dbReference>
<feature type="chain" id="PRO_5047072464" evidence="1">
    <location>
        <begin position="22"/>
        <end position="446"/>
    </location>
</feature>
<dbReference type="RefSeq" id="WP_172275251.1">
    <property type="nucleotide sequence ID" value="NZ_CASGMU010000003.1"/>
</dbReference>
<proteinExistence type="predicted"/>
<dbReference type="Proteomes" id="UP000714420">
    <property type="component" value="Unassembled WGS sequence"/>
</dbReference>
<evidence type="ECO:0000256" key="1">
    <source>
        <dbReference type="SAM" id="SignalP"/>
    </source>
</evidence>
<protein>
    <submittedName>
        <fullName evidence="2">DUF4302 domain-containing protein</fullName>
    </submittedName>
</protein>
<dbReference type="EMBL" id="JABKKF010000004">
    <property type="protein sequence ID" value="NPD91906.1"/>
    <property type="molecule type" value="Genomic_DNA"/>
</dbReference>
<evidence type="ECO:0000313" key="3">
    <source>
        <dbReference type="Proteomes" id="UP000714420"/>
    </source>
</evidence>
<comment type="caution">
    <text evidence="2">The sequence shown here is derived from an EMBL/GenBank/DDBJ whole genome shotgun (WGS) entry which is preliminary data.</text>
</comment>
<keyword evidence="3" id="KW-1185">Reference proteome</keyword>
<gene>
    <name evidence="2" type="ORF">HPS56_05990</name>
</gene>
<evidence type="ECO:0000313" key="2">
    <source>
        <dbReference type="EMBL" id="NPD91906.1"/>
    </source>
</evidence>
<accession>A0ABX2AL38</accession>
<reference evidence="2 3" key="1">
    <citation type="submission" date="2020-05" db="EMBL/GenBank/DDBJ databases">
        <title>Distinct polysaccharide utilization as determinants for interspecies competition between intestinal Prevotella spp.</title>
        <authorList>
            <person name="Galvez E.J.C."/>
            <person name="Iljazovic A."/>
            <person name="Strowig T."/>
        </authorList>
    </citation>
    <scope>NUCLEOTIDE SEQUENCE [LARGE SCALE GENOMIC DNA]</scope>
    <source>
        <strain evidence="2 3">PMUR</strain>
    </source>
</reference>
<organism evidence="2 3">
    <name type="scientific">Xylanibacter muris</name>
    <dbReference type="NCBI Taxonomy" id="2736290"/>
    <lineage>
        <taxon>Bacteria</taxon>
        <taxon>Pseudomonadati</taxon>
        <taxon>Bacteroidota</taxon>
        <taxon>Bacteroidia</taxon>
        <taxon>Bacteroidales</taxon>
        <taxon>Prevotellaceae</taxon>
        <taxon>Xylanibacter</taxon>
    </lineage>
</organism>
<name>A0ABX2AL38_9BACT</name>
<dbReference type="PROSITE" id="PS51257">
    <property type="entry name" value="PROKAR_LIPOPROTEIN"/>
    <property type="match status" value="1"/>
</dbReference>
<dbReference type="InterPro" id="IPR025396">
    <property type="entry name" value="DUF4302"/>
</dbReference>
<feature type="signal peptide" evidence="1">
    <location>
        <begin position="1"/>
        <end position="21"/>
    </location>
</feature>